<dbReference type="Proteomes" id="UP000248349">
    <property type="component" value="Unassembled WGS sequence"/>
</dbReference>
<accession>A0A319AQA6</accession>
<feature type="region of interest" description="Disordered" evidence="1">
    <location>
        <begin position="443"/>
        <end position="478"/>
    </location>
</feature>
<feature type="region of interest" description="Disordered" evidence="1">
    <location>
        <begin position="324"/>
        <end position="367"/>
    </location>
</feature>
<dbReference type="AlphaFoldDB" id="A0A319AQA6"/>
<evidence type="ECO:0000256" key="1">
    <source>
        <dbReference type="SAM" id="MobiDB-lite"/>
    </source>
</evidence>
<dbReference type="GeneID" id="37077477"/>
<sequence>MEWLPASMIQVVLFRNDSGVGYGSPLSDSSLDKPCGSVPSVVQHVEMLDGVDTATSTMNWTGGRLRRHSAIHARSRKQRLKKQTSKTGVAGESALLDRPAVLAGRSPVQLMSRLHKRSREVSPAPAIESHHRSSINKADSQPRQRLDRIRRELLKKPDWAAVAAARPIQIAFPTPESLARFGKRRKITEGDRLRLGTSGSCSTRVTRQRKREGSPIEAVDFSQINLKINGKRVVKRGTSSVHDQPTNASSQSMLLDRDRSVSTNHHRFVDSHRSFDDSDVFQDSSLLLENSKPSMSLQLSTPHFDSFSQAASVISSRVKRDLLQPDDMQQYSSGLDSRRAGSIISNRRRKQDFQLKSTPDFSSRSTSLGQELLVPRRFTIDDQIEAERKGRLALPLTHRPSTPQDETENGSSTRAYSLLSLGPESCSFGRASAVVPNLDESAWLPEPQRPGHGTHRTSSTVFTPQTKPTTSARGRHDTPLTLFGQTVTLDQVVQHRPGQAPICGSVNLAEGIAYRSPNAVMSKSYLAPEVTRSSTHLNFTNVRSDPHFVVDSTQSTLPWRATAPSRHRQPIHTTGSIL</sequence>
<feature type="compositionally biased region" description="Polar residues" evidence="1">
    <location>
        <begin position="354"/>
        <end position="367"/>
    </location>
</feature>
<reference evidence="2 3" key="1">
    <citation type="submission" date="2016-12" db="EMBL/GenBank/DDBJ databases">
        <title>The genomes of Aspergillus section Nigri reveals drivers in fungal speciation.</title>
        <authorList>
            <consortium name="DOE Joint Genome Institute"/>
            <person name="Vesth T.C."/>
            <person name="Nybo J."/>
            <person name="Theobald S."/>
            <person name="Brandl J."/>
            <person name="Frisvad J.C."/>
            <person name="Nielsen K.F."/>
            <person name="Lyhne E.K."/>
            <person name="Kogle M.E."/>
            <person name="Kuo A."/>
            <person name="Riley R."/>
            <person name="Clum A."/>
            <person name="Nolan M."/>
            <person name="Lipzen A."/>
            <person name="Salamov A."/>
            <person name="Henrissat B."/>
            <person name="Wiebenga A."/>
            <person name="De Vries R.P."/>
            <person name="Grigoriev I.V."/>
            <person name="Mortensen U.H."/>
            <person name="Andersen M.R."/>
            <person name="Baker S.E."/>
        </authorList>
    </citation>
    <scope>NUCLEOTIDE SEQUENCE [LARGE SCALE GENOMIC DNA]</scope>
    <source>
        <strain evidence="2 3">JOP 1030-1</strain>
    </source>
</reference>
<dbReference type="EMBL" id="KZ821221">
    <property type="protein sequence ID" value="PYH48592.1"/>
    <property type="molecule type" value="Genomic_DNA"/>
</dbReference>
<feature type="compositionally biased region" description="Polar residues" evidence="1">
    <location>
        <begin position="399"/>
        <end position="412"/>
    </location>
</feature>
<name>A0A319AQA6_9EURO</name>
<keyword evidence="3" id="KW-1185">Reference proteome</keyword>
<dbReference type="RefSeq" id="XP_025434574.1">
    <property type="nucleotide sequence ID" value="XM_025576249.1"/>
</dbReference>
<protein>
    <submittedName>
        <fullName evidence="2">Uncharacterized protein</fullName>
    </submittedName>
</protein>
<evidence type="ECO:0000313" key="2">
    <source>
        <dbReference type="EMBL" id="PYH48592.1"/>
    </source>
</evidence>
<feature type="compositionally biased region" description="Polar residues" evidence="1">
    <location>
        <begin position="456"/>
        <end position="472"/>
    </location>
</feature>
<organism evidence="2 3">
    <name type="scientific">Aspergillus saccharolyticus JOP 1030-1</name>
    <dbReference type="NCBI Taxonomy" id="1450539"/>
    <lineage>
        <taxon>Eukaryota</taxon>
        <taxon>Fungi</taxon>
        <taxon>Dikarya</taxon>
        <taxon>Ascomycota</taxon>
        <taxon>Pezizomycotina</taxon>
        <taxon>Eurotiomycetes</taxon>
        <taxon>Eurotiomycetidae</taxon>
        <taxon>Eurotiales</taxon>
        <taxon>Aspergillaceae</taxon>
        <taxon>Aspergillus</taxon>
        <taxon>Aspergillus subgen. Circumdati</taxon>
    </lineage>
</organism>
<proteinExistence type="predicted"/>
<gene>
    <name evidence="2" type="ORF">BP01DRAFT_363061</name>
</gene>
<dbReference type="OrthoDB" id="5426563at2759"/>
<evidence type="ECO:0000313" key="3">
    <source>
        <dbReference type="Proteomes" id="UP000248349"/>
    </source>
</evidence>
<feature type="region of interest" description="Disordered" evidence="1">
    <location>
        <begin position="114"/>
        <end position="144"/>
    </location>
</feature>
<feature type="region of interest" description="Disordered" evidence="1">
    <location>
        <begin position="391"/>
        <end position="412"/>
    </location>
</feature>